<dbReference type="Pfam" id="PF09118">
    <property type="entry name" value="GO-like_E_set"/>
    <property type="match status" value="1"/>
</dbReference>
<name>A0A2J6RBE6_HYAVF</name>
<feature type="region of interest" description="Disordered" evidence="2">
    <location>
        <begin position="257"/>
        <end position="278"/>
    </location>
</feature>
<dbReference type="STRING" id="1149755.A0A2J6RBE6"/>
<dbReference type="Gene3D" id="2.60.40.10">
    <property type="entry name" value="Immunoglobulins"/>
    <property type="match status" value="1"/>
</dbReference>
<feature type="domain" description="WSC" evidence="4">
    <location>
        <begin position="307"/>
        <end position="402"/>
    </location>
</feature>
<evidence type="ECO:0000313" key="5">
    <source>
        <dbReference type="EMBL" id="PMD35839.1"/>
    </source>
</evidence>
<dbReference type="OrthoDB" id="2019572at2759"/>
<dbReference type="PANTHER" id="PTHR32208">
    <property type="entry name" value="SECRETED PROTEIN-RELATED"/>
    <property type="match status" value="1"/>
</dbReference>
<feature type="domain" description="WSC" evidence="4">
    <location>
        <begin position="918"/>
        <end position="1015"/>
    </location>
</feature>
<dbReference type="SUPFAM" id="SSF50965">
    <property type="entry name" value="Galactose oxidase, central domain"/>
    <property type="match status" value="1"/>
</dbReference>
<feature type="domain" description="WSC" evidence="4">
    <location>
        <begin position="806"/>
        <end position="900"/>
    </location>
</feature>
<dbReference type="Pfam" id="PF07250">
    <property type="entry name" value="Glyoxal_oxid_N"/>
    <property type="match status" value="1"/>
</dbReference>
<dbReference type="Proteomes" id="UP000235786">
    <property type="component" value="Unassembled WGS sequence"/>
</dbReference>
<dbReference type="InterPro" id="IPR011043">
    <property type="entry name" value="Gal_Oxase/kelch_b-propeller"/>
</dbReference>
<dbReference type="PANTHER" id="PTHR32208:SF105">
    <property type="entry name" value="COPPER RADICAL OXIDASE"/>
    <property type="match status" value="1"/>
</dbReference>
<dbReference type="InterPro" id="IPR013783">
    <property type="entry name" value="Ig-like_fold"/>
</dbReference>
<dbReference type="InterPro" id="IPR014756">
    <property type="entry name" value="Ig_E-set"/>
</dbReference>
<feature type="region of interest" description="Disordered" evidence="2">
    <location>
        <begin position="608"/>
        <end position="658"/>
    </location>
</feature>
<reference evidence="5 6" key="1">
    <citation type="submission" date="2016-04" db="EMBL/GenBank/DDBJ databases">
        <title>A degradative enzymes factory behind the ericoid mycorrhizal symbiosis.</title>
        <authorList>
            <consortium name="DOE Joint Genome Institute"/>
            <person name="Martino E."/>
            <person name="Morin E."/>
            <person name="Grelet G."/>
            <person name="Kuo A."/>
            <person name="Kohler A."/>
            <person name="Daghino S."/>
            <person name="Barry K."/>
            <person name="Choi C."/>
            <person name="Cichocki N."/>
            <person name="Clum A."/>
            <person name="Copeland A."/>
            <person name="Hainaut M."/>
            <person name="Haridas S."/>
            <person name="Labutti K."/>
            <person name="Lindquist E."/>
            <person name="Lipzen A."/>
            <person name="Khouja H.-R."/>
            <person name="Murat C."/>
            <person name="Ohm R."/>
            <person name="Olson A."/>
            <person name="Spatafora J."/>
            <person name="Veneault-Fourrey C."/>
            <person name="Henrissat B."/>
            <person name="Grigoriev I."/>
            <person name="Martin F."/>
            <person name="Perotto S."/>
        </authorList>
    </citation>
    <scope>NUCLEOTIDE SEQUENCE [LARGE SCALE GENOMIC DNA]</scope>
    <source>
        <strain evidence="5 6">F</strain>
    </source>
</reference>
<dbReference type="EMBL" id="KZ613951">
    <property type="protein sequence ID" value="PMD35839.1"/>
    <property type="molecule type" value="Genomic_DNA"/>
</dbReference>
<organism evidence="5 6">
    <name type="scientific">Hyaloscypha variabilis (strain UAMH 11265 / GT02V1 / F)</name>
    <name type="common">Meliniomyces variabilis</name>
    <dbReference type="NCBI Taxonomy" id="1149755"/>
    <lineage>
        <taxon>Eukaryota</taxon>
        <taxon>Fungi</taxon>
        <taxon>Dikarya</taxon>
        <taxon>Ascomycota</taxon>
        <taxon>Pezizomycotina</taxon>
        <taxon>Leotiomycetes</taxon>
        <taxon>Helotiales</taxon>
        <taxon>Hyaloscyphaceae</taxon>
        <taxon>Hyaloscypha</taxon>
        <taxon>Hyaloscypha variabilis</taxon>
    </lineage>
</organism>
<feature type="domain" description="WSC" evidence="4">
    <location>
        <begin position="671"/>
        <end position="769"/>
    </location>
</feature>
<feature type="region of interest" description="Disordered" evidence="2">
    <location>
        <begin position="776"/>
        <end position="799"/>
    </location>
</feature>
<gene>
    <name evidence="5" type="ORF">L207DRAFT_637033</name>
</gene>
<feature type="domain" description="WSC" evidence="4">
    <location>
        <begin position="444"/>
        <end position="542"/>
    </location>
</feature>
<keyword evidence="1 3" id="KW-0732">Signal</keyword>
<dbReference type="SUPFAM" id="SSF81296">
    <property type="entry name" value="E set domains"/>
    <property type="match status" value="1"/>
</dbReference>
<dbReference type="Pfam" id="PF01822">
    <property type="entry name" value="WSC"/>
    <property type="match status" value="8"/>
</dbReference>
<accession>A0A2J6RBE6</accession>
<evidence type="ECO:0000313" key="6">
    <source>
        <dbReference type="Proteomes" id="UP000235786"/>
    </source>
</evidence>
<evidence type="ECO:0000256" key="3">
    <source>
        <dbReference type="SAM" id="SignalP"/>
    </source>
</evidence>
<evidence type="ECO:0000256" key="2">
    <source>
        <dbReference type="SAM" id="MobiDB-lite"/>
    </source>
</evidence>
<feature type="domain" description="WSC" evidence="4">
    <location>
        <begin position="147"/>
        <end position="246"/>
    </location>
</feature>
<dbReference type="Gene3D" id="2.130.10.80">
    <property type="entry name" value="Galactose oxidase/kelch, beta-propeller"/>
    <property type="match status" value="1"/>
</dbReference>
<evidence type="ECO:0000259" key="4">
    <source>
        <dbReference type="PROSITE" id="PS51212"/>
    </source>
</evidence>
<dbReference type="InterPro" id="IPR009880">
    <property type="entry name" value="Glyoxal_oxidase_N"/>
</dbReference>
<feature type="chain" id="PRO_5014319545" evidence="3">
    <location>
        <begin position="21"/>
        <end position="1536"/>
    </location>
</feature>
<feature type="signal peptide" evidence="3">
    <location>
        <begin position="1"/>
        <end position="20"/>
    </location>
</feature>
<keyword evidence="6" id="KW-1185">Reference proteome</keyword>
<sequence length="1536" mass="159436">MARQALGFLAVLQCLLTTSAARGLFERQQGVVISSNLPVNWAFTGCCTDQAYSPTLSGAMYSNSTGMTQESCIDFCASKGFVHSGVEYSSQCFCGNDNLTNFNASLSDCSMSCSGNSSEACGGGNRLNVFTSNQTATSPVTNPGFGLWALYGCYTEGTNGRALTTGMDVPGGSNNMSVANCVNACSAAGFVLSGVEFGGQCYCGNQFSYQSQPAVDGYKGCNNYPCNGNASELCGGADHLDVYGYNNTVPNPLVTTVSSTTTSLSPQTSSTLSSSSGTSSLAANNIQATSTSSQSSSSASPASAGASWSYIGCWTDAVGSRSLGYQITGNANIMTNELCMSECASAGYSLAGLEYYSECYCDTQVRNGGALATDPTTCITACSGNSSETCGGGNRLSIFRFGASSGSSSSSSVLSTSTSSPAKAASGTSSSSSSAVSASSTAPSWNLLGCYTDSVGARTLGNAINGYGNIMTNELCQSSCKSAGYTLAGTEYSGECYCDNSLRNGGGPASDGNTGCSMTCNGNTTEICPQYGNNNLMTVELCQSTCMTAGFILSGVEYGGECYCDNSFQNYGAPAPDGCTMACHGSSTEICGGSDRLNVYKYAVAVGSSSSSSTYPSSSVSSTSTSTASGAQISSTSSSSSTVSNPTSSQSLSTSTTTSSSAAASSTMAIGWYPLGCYVDSVQARTLDNGMQVPGGANYMTNEACAAVCQSNGYTLAGTEYSGECYCDTAFRNGGGPAPDGSTGCNMACNGNSSEICGGPNRLSVLQYHSGAAISTSSSSSSFLPSVTSGSATTTTSSAPTGLPSGWIYDGCYIDNANGRIMLNQQSDNNQLTVESCVQTCSGMGYKVAGMEYAEQCFCDNYIRNGAALSSSDSDCGMSCAGNSMEKCGAGNRVSVYSLGNLTVYQPPTVQNTSLPGNWSYVGCLTDNADSRTFPYRIVNMIENNTATNCLSLCSQFGYPAGGMEYSSECYCGDFSNIVNAGATMAPATDCDMACSGDPNSICGGGSRISYYAWTGAPLYSWNRPTGNAAGEYQFLIGGVVIPLVTSQTIKGKVTFLEKFGTGAPNTTGAYELDLAELNNFTAAWRPMHVKTDIFCSASLTLPDKAGRQINIGGWANDATYGIRLYTPDGSPGVAGVNDWQENVNEVSLQNGRWYPSAMVMANGSILVVGGEEGSNGAPVPTLELLPPAGGVLYCDWLDRTDPYNLYPFLAVLPSGGVFVAYYNEARILDEGTLQTSRTLPNMPGAVNDFLAGRTYPFEGTSVIMPQHAPYGDPLTIMVCGGSTPGPEIALDNCVSIQPEVAGANWTIERMPSQRVISCMTALPDGTYLILNGGQQGRAGFGLATNPNLNAVLYDPSQPVNQRMSVMANTTVDRLYHSEAILLQDGRVLVSGSDPEDTRFPQEYRVEVFVPPYLLSGDARPTFNVSNTDWAYGQSLTITVTSGNTANMRASLLGAEASTHGNSMGQRTIFPAFSCSGTTCTITAPPNSHVCPPGWFQLFLLDGPTPSISTYVRIGGDPGSIGNWPNFSDFYPLPGV</sequence>
<feature type="domain" description="WSC" evidence="4">
    <location>
        <begin position="40"/>
        <end position="133"/>
    </location>
</feature>
<evidence type="ECO:0000256" key="1">
    <source>
        <dbReference type="ARBA" id="ARBA00022729"/>
    </source>
</evidence>
<dbReference type="InterPro" id="IPR037293">
    <property type="entry name" value="Gal_Oxidase_central_sf"/>
</dbReference>
<feature type="domain" description="WSC" evidence="4">
    <location>
        <begin position="543"/>
        <end position="603"/>
    </location>
</feature>
<proteinExistence type="predicted"/>
<protein>
    <submittedName>
        <fullName evidence="5">Copper radical oxidase</fullName>
    </submittedName>
</protein>
<dbReference type="InterPro" id="IPR002889">
    <property type="entry name" value="WSC_carb-bd"/>
</dbReference>
<dbReference type="CDD" id="cd02851">
    <property type="entry name" value="E_set_GO_C"/>
    <property type="match status" value="1"/>
</dbReference>
<dbReference type="InterPro" id="IPR015202">
    <property type="entry name" value="GO-like_E_set"/>
</dbReference>
<dbReference type="PROSITE" id="PS51212">
    <property type="entry name" value="WSC"/>
    <property type="match status" value="8"/>
</dbReference>
<dbReference type="SMART" id="SM00321">
    <property type="entry name" value="WSC"/>
    <property type="match status" value="8"/>
</dbReference>